<dbReference type="Proteomes" id="UP001500943">
    <property type="component" value="Unassembled WGS sequence"/>
</dbReference>
<evidence type="ECO:0000256" key="2">
    <source>
        <dbReference type="PROSITE-ProRule" id="PRU10007"/>
    </source>
</evidence>
<dbReference type="PROSITE" id="PS00687">
    <property type="entry name" value="ALDEHYDE_DEHYDR_GLU"/>
    <property type="match status" value="1"/>
</dbReference>
<keyword evidence="1 3" id="KW-0560">Oxidoreductase</keyword>
<accession>A0ABN1VKB0</accession>
<evidence type="ECO:0000259" key="4">
    <source>
        <dbReference type="Pfam" id="PF00171"/>
    </source>
</evidence>
<dbReference type="Pfam" id="PF00171">
    <property type="entry name" value="Aldedh"/>
    <property type="match status" value="1"/>
</dbReference>
<dbReference type="SUPFAM" id="SSF53720">
    <property type="entry name" value="ALDH-like"/>
    <property type="match status" value="1"/>
</dbReference>
<gene>
    <name evidence="5" type="ORF">GCM10009655_12150</name>
</gene>
<dbReference type="Gene3D" id="3.40.605.10">
    <property type="entry name" value="Aldehyde Dehydrogenase, Chain A, domain 1"/>
    <property type="match status" value="1"/>
</dbReference>
<dbReference type="RefSeq" id="WP_343924138.1">
    <property type="nucleotide sequence ID" value="NZ_BAAAKW010000023.1"/>
</dbReference>
<sequence length="473" mass="49787">MTGKLDNWIAGVSVAPAGGRYEQATNPGTGGPSALVASGGAEDIAAAVAAAKIAAAGWKRYPSAKRGRLLHALATAIRASADKFADLEIEDTGKPLAVALAEIENSAAYFEFYSGLVNLPIGETLDVEPNHHIFTRREPFGVVGIITPWNVPLNQAARACAPAFASGNVVVAKPAETSSQTTVLLAKLATEVGFPDGVFNVVLGRGSVVGTAIVSHPDVRKVAFTGSVETGRLIGHIAAERLIPLTLELGGKSANMVFADADLEFAATEAVRAFSGNAGQVCSAGTRLLVQREIHDEFLARVVEVASRIRPGADMGPLITRTQFDQVKEYFELAAAEGAKLELGGSDVVYPELDGAFYVAPTIYSGVDNGMRIAREEIFGPVLVTIPFDTEEEAIAIANDSDFGLIAGLFTKDISRALRVSDAIEAGQVFINSWSTGAVQTPFGGHKNSGYGREKGIEALHHYTHVKTVVVVY</sequence>
<name>A0ABN1VKB0_9MICO</name>
<dbReference type="PANTHER" id="PTHR11699">
    <property type="entry name" value="ALDEHYDE DEHYDROGENASE-RELATED"/>
    <property type="match status" value="1"/>
</dbReference>
<feature type="domain" description="Aldehyde dehydrogenase" evidence="4">
    <location>
        <begin position="22"/>
        <end position="469"/>
    </location>
</feature>
<comment type="caution">
    <text evidence="5">The sequence shown here is derived from an EMBL/GenBank/DDBJ whole genome shotgun (WGS) entry which is preliminary data.</text>
</comment>
<evidence type="ECO:0000313" key="6">
    <source>
        <dbReference type="Proteomes" id="UP001500943"/>
    </source>
</evidence>
<dbReference type="InterPro" id="IPR016163">
    <property type="entry name" value="Ald_DH_C"/>
</dbReference>
<dbReference type="InterPro" id="IPR016161">
    <property type="entry name" value="Ald_DH/histidinol_DH"/>
</dbReference>
<comment type="similarity">
    <text evidence="3">Belongs to the aldehyde dehydrogenase family.</text>
</comment>
<proteinExistence type="inferred from homology"/>
<feature type="active site" evidence="2">
    <location>
        <position position="248"/>
    </location>
</feature>
<evidence type="ECO:0000256" key="1">
    <source>
        <dbReference type="ARBA" id="ARBA00023002"/>
    </source>
</evidence>
<protein>
    <submittedName>
        <fullName evidence="5">Aldehyde dehydrogenase</fullName>
    </submittedName>
</protein>
<dbReference type="InterPro" id="IPR016162">
    <property type="entry name" value="Ald_DH_N"/>
</dbReference>
<evidence type="ECO:0000256" key="3">
    <source>
        <dbReference type="RuleBase" id="RU003345"/>
    </source>
</evidence>
<dbReference type="InterPro" id="IPR029510">
    <property type="entry name" value="Ald_DH_CS_GLU"/>
</dbReference>
<keyword evidence="6" id="KW-1185">Reference proteome</keyword>
<evidence type="ECO:0000313" key="5">
    <source>
        <dbReference type="EMBL" id="GAA1214452.1"/>
    </source>
</evidence>
<organism evidence="5 6">
    <name type="scientific">Rhodoglobus aureus</name>
    <dbReference type="NCBI Taxonomy" id="191497"/>
    <lineage>
        <taxon>Bacteria</taxon>
        <taxon>Bacillati</taxon>
        <taxon>Actinomycetota</taxon>
        <taxon>Actinomycetes</taxon>
        <taxon>Micrococcales</taxon>
        <taxon>Microbacteriaceae</taxon>
        <taxon>Rhodoglobus</taxon>
    </lineage>
</organism>
<dbReference type="Gene3D" id="3.40.309.10">
    <property type="entry name" value="Aldehyde Dehydrogenase, Chain A, domain 2"/>
    <property type="match status" value="1"/>
</dbReference>
<dbReference type="InterPro" id="IPR015590">
    <property type="entry name" value="Aldehyde_DH_dom"/>
</dbReference>
<reference evidence="5 6" key="1">
    <citation type="journal article" date="2019" name="Int. J. Syst. Evol. Microbiol.">
        <title>The Global Catalogue of Microorganisms (GCM) 10K type strain sequencing project: providing services to taxonomists for standard genome sequencing and annotation.</title>
        <authorList>
            <consortium name="The Broad Institute Genomics Platform"/>
            <consortium name="The Broad Institute Genome Sequencing Center for Infectious Disease"/>
            <person name="Wu L."/>
            <person name="Ma J."/>
        </authorList>
    </citation>
    <scope>NUCLEOTIDE SEQUENCE [LARGE SCALE GENOMIC DNA]</scope>
    <source>
        <strain evidence="5 6">JCM 12762</strain>
    </source>
</reference>
<dbReference type="EMBL" id="BAAAKW010000023">
    <property type="protein sequence ID" value="GAA1214452.1"/>
    <property type="molecule type" value="Genomic_DNA"/>
</dbReference>